<evidence type="ECO:0000313" key="2">
    <source>
        <dbReference type="Proteomes" id="UP000245368"/>
    </source>
</evidence>
<keyword evidence="2" id="KW-1185">Reference proteome</keyword>
<dbReference type="EMBL" id="CP029494">
    <property type="protein sequence ID" value="AWN23654.1"/>
    <property type="molecule type" value="Genomic_DNA"/>
</dbReference>
<sequence length="109" mass="11900">MTNVNGLTYNQATIDMTYNAIDGGYSQTQNYIFRCTAGTSFNPQTPTESFSAQYNVNYFHVANHDDLTQPGGTTGDVHTGTLTITIDPGHFEAQANTYSGTVTQVIDYN</sequence>
<reference evidence="1 2" key="1">
    <citation type="submission" date="2018-05" db="EMBL/GenBank/DDBJ databases">
        <title>Complete Genome Sequence of Deinococcus sp. strain 17bor-2.</title>
        <authorList>
            <person name="Srinivasan S."/>
        </authorList>
    </citation>
    <scope>NUCLEOTIDE SEQUENCE [LARGE SCALE GENOMIC DNA]</scope>
    <source>
        <strain evidence="1 2">17bor-2</strain>
    </source>
</reference>
<accession>A0A2Z3JSF7</accession>
<dbReference type="KEGG" id="dez:DKM44_10785"/>
<evidence type="ECO:0000313" key="1">
    <source>
        <dbReference type="EMBL" id="AWN23654.1"/>
    </source>
</evidence>
<organism evidence="1 2">
    <name type="scientific">Deinococcus irradiatisoli</name>
    <dbReference type="NCBI Taxonomy" id="2202254"/>
    <lineage>
        <taxon>Bacteria</taxon>
        <taxon>Thermotogati</taxon>
        <taxon>Deinococcota</taxon>
        <taxon>Deinococci</taxon>
        <taxon>Deinococcales</taxon>
        <taxon>Deinococcaceae</taxon>
        <taxon>Deinococcus</taxon>
    </lineage>
</organism>
<dbReference type="Proteomes" id="UP000245368">
    <property type="component" value="Chromosome"/>
</dbReference>
<protein>
    <submittedName>
        <fullName evidence="1">Uncharacterized protein</fullName>
    </submittedName>
</protein>
<gene>
    <name evidence="1" type="ORF">DKM44_10785</name>
</gene>
<proteinExistence type="predicted"/>
<dbReference type="AlphaFoldDB" id="A0A2Z3JSF7"/>
<name>A0A2Z3JSF7_9DEIO</name>